<name>A0A2G5BGG1_COERN</name>
<feature type="compositionally biased region" description="Acidic residues" evidence="1">
    <location>
        <begin position="72"/>
        <end position="86"/>
    </location>
</feature>
<protein>
    <recommendedName>
        <fullName evidence="2">DEK-C domain-containing protein</fullName>
    </recommendedName>
</protein>
<keyword evidence="4" id="KW-1185">Reference proteome</keyword>
<gene>
    <name evidence="3" type="ORF">COEREDRAFT_80051</name>
</gene>
<dbReference type="PROSITE" id="PS51998">
    <property type="entry name" value="DEK_C"/>
    <property type="match status" value="1"/>
</dbReference>
<dbReference type="InterPro" id="IPR014876">
    <property type="entry name" value="DEK_C"/>
</dbReference>
<feature type="compositionally biased region" description="Polar residues" evidence="1">
    <location>
        <begin position="144"/>
        <end position="160"/>
    </location>
</feature>
<feature type="region of interest" description="Disordered" evidence="1">
    <location>
        <begin position="65"/>
        <end position="160"/>
    </location>
</feature>
<feature type="compositionally biased region" description="Acidic residues" evidence="1">
    <location>
        <begin position="297"/>
        <end position="314"/>
    </location>
</feature>
<feature type="compositionally biased region" description="Acidic residues" evidence="1">
    <location>
        <begin position="107"/>
        <end position="120"/>
    </location>
</feature>
<dbReference type="AlphaFoldDB" id="A0A2G5BGG1"/>
<evidence type="ECO:0000313" key="3">
    <source>
        <dbReference type="EMBL" id="PIA18118.1"/>
    </source>
</evidence>
<dbReference type="STRING" id="763665.A0A2G5BGG1"/>
<sequence>MPEIDVDALKKVCNRIVREGDLDSLTDRTVRRNAEKELGLTQKTLDEQPYKQLVKDTVSKVLESLTKVQQGSEDDGDVSDKDDTETSDNHVNNGGPAKSTEENSNSEIEDEYSDVMDEEPGPQSRSKKRDTSDSLPAPHKRAKTTVSSENGAAKGSASTIANLKSYINKCGLRKTWSKELGGMNGTQQVRHLKKMLLDLGMEGRPTLEKCKQIKAKRDLQAELDAMDQDNIIGDEDSVPQAELARSRRRAASKKVAYNVDHVSDSEEEGDDEKDDKAVNGSLEDGKDRNSDKNSNQDLDEEVQDESSEESDAYTENDSQSDTNGVASSEGEQDSEPGE</sequence>
<dbReference type="Proteomes" id="UP000242474">
    <property type="component" value="Unassembled WGS sequence"/>
</dbReference>
<dbReference type="PANTHER" id="PTHR15410">
    <property type="entry name" value="HIRA-INTERACTING PROTEIN 3"/>
    <property type="match status" value="1"/>
</dbReference>
<dbReference type="EMBL" id="KZ303491">
    <property type="protein sequence ID" value="PIA18118.1"/>
    <property type="molecule type" value="Genomic_DNA"/>
</dbReference>
<feature type="region of interest" description="Disordered" evidence="1">
    <location>
        <begin position="227"/>
        <end position="338"/>
    </location>
</feature>
<evidence type="ECO:0000256" key="1">
    <source>
        <dbReference type="SAM" id="MobiDB-lite"/>
    </source>
</evidence>
<accession>A0A2G5BGG1</accession>
<feature type="compositionally biased region" description="Acidic residues" evidence="1">
    <location>
        <begin position="227"/>
        <end position="237"/>
    </location>
</feature>
<dbReference type="GO" id="GO:0005634">
    <property type="term" value="C:nucleus"/>
    <property type="evidence" value="ECO:0007669"/>
    <property type="project" value="TreeGrafter"/>
</dbReference>
<organism evidence="3 4">
    <name type="scientific">Coemansia reversa (strain ATCC 12441 / NRRL 1564)</name>
    <dbReference type="NCBI Taxonomy" id="763665"/>
    <lineage>
        <taxon>Eukaryota</taxon>
        <taxon>Fungi</taxon>
        <taxon>Fungi incertae sedis</taxon>
        <taxon>Zoopagomycota</taxon>
        <taxon>Kickxellomycotina</taxon>
        <taxon>Kickxellomycetes</taxon>
        <taxon>Kickxellales</taxon>
        <taxon>Kickxellaceae</taxon>
        <taxon>Coemansia</taxon>
    </lineage>
</organism>
<proteinExistence type="predicted"/>
<dbReference type="InterPro" id="IPR037647">
    <property type="entry name" value="HIRIP3"/>
</dbReference>
<dbReference type="OrthoDB" id="552755at2759"/>
<feature type="domain" description="DEK-C" evidence="2">
    <location>
        <begin position="3"/>
        <end position="63"/>
    </location>
</feature>
<evidence type="ECO:0000259" key="2">
    <source>
        <dbReference type="PROSITE" id="PS51998"/>
    </source>
</evidence>
<feature type="compositionally biased region" description="Polar residues" evidence="1">
    <location>
        <begin position="315"/>
        <end position="326"/>
    </location>
</feature>
<reference evidence="3 4" key="1">
    <citation type="journal article" date="2015" name="Genome Biol. Evol.">
        <title>Phylogenomic analyses indicate that early fungi evolved digesting cell walls of algal ancestors of land plants.</title>
        <authorList>
            <person name="Chang Y."/>
            <person name="Wang S."/>
            <person name="Sekimoto S."/>
            <person name="Aerts A.L."/>
            <person name="Choi C."/>
            <person name="Clum A."/>
            <person name="LaButti K.M."/>
            <person name="Lindquist E.A."/>
            <person name="Yee Ngan C."/>
            <person name="Ohm R.A."/>
            <person name="Salamov A.A."/>
            <person name="Grigoriev I.V."/>
            <person name="Spatafora J.W."/>
            <person name="Berbee M.L."/>
        </authorList>
    </citation>
    <scope>NUCLEOTIDE SEQUENCE [LARGE SCALE GENOMIC DNA]</scope>
    <source>
        <strain evidence="3 4">NRRL 1564</strain>
    </source>
</reference>
<dbReference type="PANTHER" id="PTHR15410:SF2">
    <property type="entry name" value="HIRA-INTERACTING PROTEIN 3"/>
    <property type="match status" value="1"/>
</dbReference>
<evidence type="ECO:0000313" key="4">
    <source>
        <dbReference type="Proteomes" id="UP000242474"/>
    </source>
</evidence>